<dbReference type="GO" id="GO:0071949">
    <property type="term" value="F:FAD binding"/>
    <property type="evidence" value="ECO:0007669"/>
    <property type="project" value="InterPro"/>
</dbReference>
<dbReference type="InterPro" id="IPR016166">
    <property type="entry name" value="FAD-bd_PCMH"/>
</dbReference>
<dbReference type="RefSeq" id="WP_338176591.1">
    <property type="nucleotide sequence ID" value="NZ_JAEKNQ010000016.1"/>
</dbReference>
<dbReference type="Pfam" id="PF01565">
    <property type="entry name" value="FAD_binding_4"/>
    <property type="match status" value="1"/>
</dbReference>
<protein>
    <submittedName>
        <fullName evidence="5">FAD-binding protein</fullName>
    </submittedName>
</protein>
<evidence type="ECO:0000256" key="2">
    <source>
        <dbReference type="ARBA" id="ARBA00022827"/>
    </source>
</evidence>
<accession>A0A934KF23</accession>
<dbReference type="PANTHER" id="PTHR11748:SF103">
    <property type="entry name" value="GLYCOLATE OXIDASE SUBUNIT GLCE"/>
    <property type="match status" value="1"/>
</dbReference>
<dbReference type="GO" id="GO:0003824">
    <property type="term" value="F:catalytic activity"/>
    <property type="evidence" value="ECO:0007669"/>
    <property type="project" value="InterPro"/>
</dbReference>
<evidence type="ECO:0000256" key="1">
    <source>
        <dbReference type="ARBA" id="ARBA00022630"/>
    </source>
</evidence>
<name>A0A934KF23_9BACT</name>
<sequence>MVIDLTVDDQAPARTERPDSPEQLAEALQAAAAAAEKVVPVGGGRLLGLGNPPARFDVALSTRGLNRIVEFSPADLVVSVEAGVTLEELDAELSRAGMCLPLDPPAGPGHTVGGVLASAMSGPLALRFGRSREFVIGLRVALPDGRLVASGGRVVKNVSGYDMNKLHQGALGTLGVMVAASFKVFPRPLAELTLESQPEDPWAEAERALRLPQQPVALELDSAGGLLARFWGTQEGVARMHRELGWQETAAGRWESRGARGAGWAEPVWAWLSVPRAQLRRVLDGLPAGARWLASPGLGVAHWLGALGLPELRSARTAAESTGGTLVLVAAPRSLKDEFDAWGAPPPNLDWMQRLRTAFDPKHTLSPGRFVV</sequence>
<organism evidence="5 6">
    <name type="scientific">Candidatus Dormiibacter inghamiae</name>
    <dbReference type="NCBI Taxonomy" id="3127013"/>
    <lineage>
        <taxon>Bacteria</taxon>
        <taxon>Bacillati</taxon>
        <taxon>Candidatus Dormiibacterota</taxon>
        <taxon>Candidatus Dormibacteria</taxon>
        <taxon>Candidatus Dormibacterales</taxon>
        <taxon>Candidatus Dormibacteraceae</taxon>
        <taxon>Candidatus Dormiibacter</taxon>
    </lineage>
</organism>
<keyword evidence="1" id="KW-0285">Flavoprotein</keyword>
<dbReference type="InterPro" id="IPR016164">
    <property type="entry name" value="FAD-linked_Oxase-like_C"/>
</dbReference>
<gene>
    <name evidence="5" type="ORF">JF888_03195</name>
</gene>
<dbReference type="InterPro" id="IPR006094">
    <property type="entry name" value="Oxid_FAD_bind_N"/>
</dbReference>
<evidence type="ECO:0000259" key="4">
    <source>
        <dbReference type="PROSITE" id="PS51387"/>
    </source>
</evidence>
<dbReference type="PROSITE" id="PS51387">
    <property type="entry name" value="FAD_PCMH"/>
    <property type="match status" value="1"/>
</dbReference>
<evidence type="ECO:0000313" key="6">
    <source>
        <dbReference type="Proteomes" id="UP000620075"/>
    </source>
</evidence>
<keyword evidence="2" id="KW-0274">FAD</keyword>
<dbReference type="InterPro" id="IPR036318">
    <property type="entry name" value="FAD-bd_PCMH-like_sf"/>
</dbReference>
<evidence type="ECO:0000313" key="5">
    <source>
        <dbReference type="EMBL" id="MBJ7602191.1"/>
    </source>
</evidence>
<comment type="caution">
    <text evidence="5">The sequence shown here is derived from an EMBL/GenBank/DDBJ whole genome shotgun (WGS) entry which is preliminary data.</text>
</comment>
<dbReference type="EMBL" id="JAEKNQ010000016">
    <property type="protein sequence ID" value="MBJ7602191.1"/>
    <property type="molecule type" value="Genomic_DNA"/>
</dbReference>
<dbReference type="PANTHER" id="PTHR11748">
    <property type="entry name" value="D-LACTATE DEHYDROGENASE"/>
    <property type="match status" value="1"/>
</dbReference>
<dbReference type="SUPFAM" id="SSF55103">
    <property type="entry name" value="FAD-linked oxidases, C-terminal domain"/>
    <property type="match status" value="1"/>
</dbReference>
<dbReference type="InterPro" id="IPR016169">
    <property type="entry name" value="FAD-bd_PCMH_sub2"/>
</dbReference>
<proteinExistence type="predicted"/>
<feature type="domain" description="FAD-binding PCMH-type" evidence="4">
    <location>
        <begin position="8"/>
        <end position="187"/>
    </location>
</feature>
<dbReference type="Gene3D" id="3.30.465.10">
    <property type="match status" value="1"/>
</dbReference>
<evidence type="ECO:0000256" key="3">
    <source>
        <dbReference type="SAM" id="MobiDB-lite"/>
    </source>
</evidence>
<dbReference type="Proteomes" id="UP000620075">
    <property type="component" value="Unassembled WGS sequence"/>
</dbReference>
<reference evidence="5 6" key="1">
    <citation type="submission" date="2020-10" db="EMBL/GenBank/DDBJ databases">
        <title>Ca. Dormibacterota MAGs.</title>
        <authorList>
            <person name="Montgomery K."/>
        </authorList>
    </citation>
    <scope>NUCLEOTIDE SEQUENCE [LARGE SCALE GENOMIC DNA]</scope>
    <source>
        <strain evidence="5">SC8811_S16_3</strain>
    </source>
</reference>
<dbReference type="AlphaFoldDB" id="A0A934KF23"/>
<dbReference type="SUPFAM" id="SSF56176">
    <property type="entry name" value="FAD-binding/transporter-associated domain-like"/>
    <property type="match status" value="1"/>
</dbReference>
<feature type="region of interest" description="Disordered" evidence="3">
    <location>
        <begin position="1"/>
        <end position="21"/>
    </location>
</feature>